<dbReference type="Proteomes" id="UP000244336">
    <property type="component" value="Chromosome 5"/>
</dbReference>
<feature type="region of interest" description="Disordered" evidence="1">
    <location>
        <begin position="33"/>
        <end position="52"/>
    </location>
</feature>
<proteinExistence type="predicted"/>
<accession>A0A2T7DMP3</accession>
<feature type="compositionally biased region" description="Basic and acidic residues" evidence="1">
    <location>
        <begin position="41"/>
        <end position="52"/>
    </location>
</feature>
<gene>
    <name evidence="2" type="ORF">GQ55_5G371500</name>
</gene>
<organism evidence="2 3">
    <name type="scientific">Panicum hallii var. hallii</name>
    <dbReference type="NCBI Taxonomy" id="1504633"/>
    <lineage>
        <taxon>Eukaryota</taxon>
        <taxon>Viridiplantae</taxon>
        <taxon>Streptophyta</taxon>
        <taxon>Embryophyta</taxon>
        <taxon>Tracheophyta</taxon>
        <taxon>Spermatophyta</taxon>
        <taxon>Magnoliopsida</taxon>
        <taxon>Liliopsida</taxon>
        <taxon>Poales</taxon>
        <taxon>Poaceae</taxon>
        <taxon>PACMAD clade</taxon>
        <taxon>Panicoideae</taxon>
        <taxon>Panicodae</taxon>
        <taxon>Paniceae</taxon>
        <taxon>Panicinae</taxon>
        <taxon>Panicum</taxon>
        <taxon>Panicum sect. Panicum</taxon>
    </lineage>
</organism>
<feature type="region of interest" description="Disordered" evidence="1">
    <location>
        <begin position="58"/>
        <end position="105"/>
    </location>
</feature>
<sequence length="132" mass="15167">MSGTTGSNCCETIVDGTRVSVGYLSNITNGAAQLQSKSRSHTVDPKECKRQRERARYGAMSLQQRNDRNKKRRKACQRKNEAGSAYNKENEEQDGNSDWFYRNDSYQPDNLDNDIMASHLLGDQRYYYPLKD</sequence>
<protein>
    <submittedName>
        <fullName evidence="2">Uncharacterized protein</fullName>
    </submittedName>
</protein>
<evidence type="ECO:0000313" key="3">
    <source>
        <dbReference type="Proteomes" id="UP000244336"/>
    </source>
</evidence>
<dbReference type="AlphaFoldDB" id="A0A2T7DMP3"/>
<keyword evidence="3" id="KW-1185">Reference proteome</keyword>
<dbReference type="EMBL" id="CM009753">
    <property type="protein sequence ID" value="PUZ56851.1"/>
    <property type="molecule type" value="Genomic_DNA"/>
</dbReference>
<name>A0A2T7DMP3_9POAL</name>
<dbReference type="Gramene" id="PUZ56851">
    <property type="protein sequence ID" value="PUZ56851"/>
    <property type="gene ID" value="GQ55_5G371500"/>
</dbReference>
<feature type="compositionally biased region" description="Basic residues" evidence="1">
    <location>
        <begin position="68"/>
        <end position="77"/>
    </location>
</feature>
<reference evidence="2 3" key="1">
    <citation type="submission" date="2018-04" db="EMBL/GenBank/DDBJ databases">
        <title>WGS assembly of Panicum hallii var. hallii HAL2.</title>
        <authorList>
            <person name="Lovell J."/>
            <person name="Jenkins J."/>
            <person name="Lowry D."/>
            <person name="Mamidi S."/>
            <person name="Sreedasyam A."/>
            <person name="Weng X."/>
            <person name="Barry K."/>
            <person name="Bonette J."/>
            <person name="Campitelli B."/>
            <person name="Daum C."/>
            <person name="Gordon S."/>
            <person name="Gould B."/>
            <person name="Lipzen A."/>
            <person name="MacQueen A."/>
            <person name="Palacio-Mejia J."/>
            <person name="Plott C."/>
            <person name="Shakirov E."/>
            <person name="Shu S."/>
            <person name="Yoshinaga Y."/>
            <person name="Zane M."/>
            <person name="Rokhsar D."/>
            <person name="Grimwood J."/>
            <person name="Schmutz J."/>
            <person name="Juenger T."/>
        </authorList>
    </citation>
    <scope>NUCLEOTIDE SEQUENCE [LARGE SCALE GENOMIC DNA]</scope>
    <source>
        <strain evidence="3">cv. HAL2</strain>
    </source>
</reference>
<evidence type="ECO:0000256" key="1">
    <source>
        <dbReference type="SAM" id="MobiDB-lite"/>
    </source>
</evidence>
<evidence type="ECO:0000313" key="2">
    <source>
        <dbReference type="EMBL" id="PUZ56851.1"/>
    </source>
</evidence>